<dbReference type="GO" id="GO:0005634">
    <property type="term" value="C:nucleus"/>
    <property type="evidence" value="ECO:0007669"/>
    <property type="project" value="TreeGrafter"/>
</dbReference>
<dbReference type="InterPro" id="IPR048519">
    <property type="entry name" value="Gfd2/YDR514C-like_C"/>
</dbReference>
<dbReference type="EMBL" id="JARKIE010000216">
    <property type="protein sequence ID" value="KAJ7665527.1"/>
    <property type="molecule type" value="Genomic_DNA"/>
</dbReference>
<keyword evidence="3" id="KW-1185">Reference proteome</keyword>
<dbReference type="SUPFAM" id="SSF53098">
    <property type="entry name" value="Ribonuclease H-like"/>
    <property type="match status" value="1"/>
</dbReference>
<dbReference type="InterPro" id="IPR012337">
    <property type="entry name" value="RNaseH-like_sf"/>
</dbReference>
<dbReference type="PANTHER" id="PTHR28083">
    <property type="entry name" value="GOOD FOR FULL DBP5 ACTIVITY PROTEIN 2"/>
    <property type="match status" value="1"/>
</dbReference>
<sequence length="254" mass="28249">MNQYLKENPLLVGRRFMFERVRALWGAKGGVWCALNFSAWEVDHTAISDVGYSSVHWEAGAEVARRAHLIVKENQTYKKAQVEDGAENELVTKATLKRKINDLFSQLGQHAPVFLVSNDSKGDLKYLRSKAFQVLLTNVIHELPDAMPSTGIFVVDLPELFYALTGSGDSNTEQNALQRICTHLKIPFGGARNASSDAECTLQALRSMASGPQVDAQREQRWPGQTEVQVQFKAWDDDPKYADLEGVIPPAISC</sequence>
<proteinExistence type="predicted"/>
<dbReference type="AlphaFoldDB" id="A0AAD7G7U3"/>
<name>A0AAD7G7U3_MYCRO</name>
<accession>A0AAD7G7U3</accession>
<dbReference type="InterPro" id="IPR040151">
    <property type="entry name" value="Gfd2/YDR514C-like"/>
</dbReference>
<gene>
    <name evidence="2" type="ORF">B0H17DRAFT_290985</name>
</gene>
<evidence type="ECO:0000313" key="3">
    <source>
        <dbReference type="Proteomes" id="UP001221757"/>
    </source>
</evidence>
<dbReference type="Proteomes" id="UP001221757">
    <property type="component" value="Unassembled WGS sequence"/>
</dbReference>
<organism evidence="2 3">
    <name type="scientific">Mycena rosella</name>
    <name type="common">Pink bonnet</name>
    <name type="synonym">Agaricus rosellus</name>
    <dbReference type="NCBI Taxonomy" id="1033263"/>
    <lineage>
        <taxon>Eukaryota</taxon>
        <taxon>Fungi</taxon>
        <taxon>Dikarya</taxon>
        <taxon>Basidiomycota</taxon>
        <taxon>Agaricomycotina</taxon>
        <taxon>Agaricomycetes</taxon>
        <taxon>Agaricomycetidae</taxon>
        <taxon>Agaricales</taxon>
        <taxon>Marasmiineae</taxon>
        <taxon>Mycenaceae</taxon>
        <taxon>Mycena</taxon>
    </lineage>
</organism>
<dbReference type="Pfam" id="PF21762">
    <property type="entry name" value="DEDDh_C"/>
    <property type="match status" value="1"/>
</dbReference>
<reference evidence="2" key="1">
    <citation type="submission" date="2023-03" db="EMBL/GenBank/DDBJ databases">
        <title>Massive genome expansion in bonnet fungi (Mycena s.s.) driven by repeated elements and novel gene families across ecological guilds.</title>
        <authorList>
            <consortium name="Lawrence Berkeley National Laboratory"/>
            <person name="Harder C.B."/>
            <person name="Miyauchi S."/>
            <person name="Viragh M."/>
            <person name="Kuo A."/>
            <person name="Thoen E."/>
            <person name="Andreopoulos B."/>
            <person name="Lu D."/>
            <person name="Skrede I."/>
            <person name="Drula E."/>
            <person name="Henrissat B."/>
            <person name="Morin E."/>
            <person name="Kohler A."/>
            <person name="Barry K."/>
            <person name="LaButti K."/>
            <person name="Morin E."/>
            <person name="Salamov A."/>
            <person name="Lipzen A."/>
            <person name="Mereny Z."/>
            <person name="Hegedus B."/>
            <person name="Baldrian P."/>
            <person name="Stursova M."/>
            <person name="Weitz H."/>
            <person name="Taylor A."/>
            <person name="Grigoriev I.V."/>
            <person name="Nagy L.G."/>
            <person name="Martin F."/>
            <person name="Kauserud H."/>
        </authorList>
    </citation>
    <scope>NUCLEOTIDE SEQUENCE</scope>
    <source>
        <strain evidence="2">CBHHK067</strain>
    </source>
</reference>
<comment type="caution">
    <text evidence="2">The sequence shown here is derived from an EMBL/GenBank/DDBJ whole genome shotgun (WGS) entry which is preliminary data.</text>
</comment>
<protein>
    <recommendedName>
        <fullName evidence="1">Gfd2/YDR514C-like C-terminal domain-containing protein</fullName>
    </recommendedName>
</protein>
<evidence type="ECO:0000313" key="2">
    <source>
        <dbReference type="EMBL" id="KAJ7665527.1"/>
    </source>
</evidence>
<feature type="domain" description="Gfd2/YDR514C-like C-terminal" evidence="1">
    <location>
        <begin position="31"/>
        <end position="208"/>
    </location>
</feature>
<dbReference type="PANTHER" id="PTHR28083:SF1">
    <property type="entry name" value="GOOD FOR FULL DBP5 ACTIVITY PROTEIN 2"/>
    <property type="match status" value="1"/>
</dbReference>
<evidence type="ECO:0000259" key="1">
    <source>
        <dbReference type="Pfam" id="PF21762"/>
    </source>
</evidence>